<evidence type="ECO:0000313" key="2">
    <source>
        <dbReference type="Proteomes" id="UP001189429"/>
    </source>
</evidence>
<gene>
    <name evidence="1" type="ORF">PCOR1329_LOCUS3749</name>
</gene>
<accession>A0ABN9PK99</accession>
<sequence>FPRLVVRRAGVVAPEFLLLFFPFRWGQALPQTFMEGDTLRVDIGGQRDVLAIHRRRVEMPGRTVSLREFTLERDGQVLLDYRGLIEPVDIPSAAGGEGG</sequence>
<dbReference type="Proteomes" id="UP001189429">
    <property type="component" value="Unassembled WGS sequence"/>
</dbReference>
<comment type="caution">
    <text evidence="1">The sequence shown here is derived from an EMBL/GenBank/DDBJ whole genome shotgun (WGS) entry which is preliminary data.</text>
</comment>
<feature type="non-terminal residue" evidence="1">
    <location>
        <position position="1"/>
    </location>
</feature>
<protein>
    <submittedName>
        <fullName evidence="1">Uncharacterized protein</fullName>
    </submittedName>
</protein>
<proteinExistence type="predicted"/>
<dbReference type="EMBL" id="CAUYUJ010000969">
    <property type="protein sequence ID" value="CAK0793451.1"/>
    <property type="molecule type" value="Genomic_DNA"/>
</dbReference>
<evidence type="ECO:0000313" key="1">
    <source>
        <dbReference type="EMBL" id="CAK0793451.1"/>
    </source>
</evidence>
<reference evidence="1" key="1">
    <citation type="submission" date="2023-10" db="EMBL/GenBank/DDBJ databases">
        <authorList>
            <person name="Chen Y."/>
            <person name="Shah S."/>
            <person name="Dougan E. K."/>
            <person name="Thang M."/>
            <person name="Chan C."/>
        </authorList>
    </citation>
    <scope>NUCLEOTIDE SEQUENCE [LARGE SCALE GENOMIC DNA]</scope>
</reference>
<organism evidence="1 2">
    <name type="scientific">Prorocentrum cordatum</name>
    <dbReference type="NCBI Taxonomy" id="2364126"/>
    <lineage>
        <taxon>Eukaryota</taxon>
        <taxon>Sar</taxon>
        <taxon>Alveolata</taxon>
        <taxon>Dinophyceae</taxon>
        <taxon>Prorocentrales</taxon>
        <taxon>Prorocentraceae</taxon>
        <taxon>Prorocentrum</taxon>
    </lineage>
</organism>
<keyword evidence="2" id="KW-1185">Reference proteome</keyword>
<name>A0ABN9PK99_9DINO</name>